<evidence type="ECO:0000256" key="2">
    <source>
        <dbReference type="ARBA" id="ARBA00022723"/>
    </source>
</evidence>
<reference evidence="8 9" key="1">
    <citation type="submission" date="2019-09" db="EMBL/GenBank/DDBJ databases">
        <title>The complete genome of Methanoplanus sp. FWC-SCC4.</title>
        <authorList>
            <person name="Chen S.-C."/>
            <person name="Zhou Y.-Z."/>
            <person name="Lai M.-C."/>
        </authorList>
    </citation>
    <scope>NUCLEOTIDE SEQUENCE [LARGE SCALE GENOMIC DNA]</scope>
    <source>
        <strain evidence="8 9">FWC-SCC4</strain>
    </source>
</reference>
<evidence type="ECO:0000256" key="6">
    <source>
        <dbReference type="HAMAP-Rule" id="MF_01027"/>
    </source>
</evidence>
<dbReference type="InterPro" id="IPR015931">
    <property type="entry name" value="Acnase/IPM_dHydase_lsu_aba_1/3"/>
</dbReference>
<dbReference type="GO" id="GO:0009098">
    <property type="term" value="P:L-leucine biosynthetic process"/>
    <property type="evidence" value="ECO:0007669"/>
    <property type="project" value="UniProtKB-UniRule"/>
</dbReference>
<feature type="binding site" evidence="6">
    <location>
        <position position="348"/>
    </location>
    <ligand>
        <name>[4Fe-4S] cluster</name>
        <dbReference type="ChEBI" id="CHEBI:49883"/>
    </ligand>
</feature>
<comment type="similarity">
    <text evidence="6">Belongs to the aconitase/IPM isomerase family. LeuC type 2 subfamily.</text>
</comment>
<keyword evidence="1 6" id="KW-0004">4Fe-4S</keyword>
<feature type="domain" description="Aconitase/3-isopropylmalate dehydratase large subunit alpha/beta/alpha" evidence="7">
    <location>
        <begin position="19"/>
        <end position="395"/>
    </location>
</feature>
<dbReference type="NCBIfam" id="TIGR01343">
    <property type="entry name" value="hacA_fam"/>
    <property type="match status" value="1"/>
</dbReference>
<keyword evidence="2 6" id="KW-0479">Metal-binding</keyword>
<dbReference type="GO" id="GO:0003861">
    <property type="term" value="F:3-isopropylmalate dehydratase activity"/>
    <property type="evidence" value="ECO:0007669"/>
    <property type="project" value="UniProtKB-UniRule"/>
</dbReference>
<name>A0AA97I346_9EURY</name>
<dbReference type="EMBL" id="CP043875">
    <property type="protein sequence ID" value="WOF15284.1"/>
    <property type="molecule type" value="Genomic_DNA"/>
</dbReference>
<dbReference type="PROSITE" id="PS01244">
    <property type="entry name" value="ACONITASE_2"/>
    <property type="match status" value="1"/>
</dbReference>
<dbReference type="NCBIfam" id="TIGR02086">
    <property type="entry name" value="IPMI_arch"/>
    <property type="match status" value="1"/>
</dbReference>
<keyword evidence="6" id="KW-0100">Branched-chain amino acid biosynthesis</keyword>
<accession>A0AA97I346</accession>
<dbReference type="InterPro" id="IPR036008">
    <property type="entry name" value="Aconitase_4Fe-4S_dom"/>
</dbReference>
<proteinExistence type="inferred from homology"/>
<dbReference type="PANTHER" id="PTHR43822">
    <property type="entry name" value="HOMOACONITASE, MITOCHONDRIAL-RELATED"/>
    <property type="match status" value="1"/>
</dbReference>
<dbReference type="InterPro" id="IPR018136">
    <property type="entry name" value="Aconitase_4Fe-4S_BS"/>
</dbReference>
<evidence type="ECO:0000256" key="5">
    <source>
        <dbReference type="ARBA" id="ARBA00023239"/>
    </source>
</evidence>
<comment type="function">
    <text evidence="6">Catalyzes the isomerization between 2-isopropylmalate and 3-isopropylmalate, via the formation of 2-isopropylmaleate.</text>
</comment>
<keyword evidence="4 6" id="KW-0411">Iron-sulfur</keyword>
<dbReference type="Proteomes" id="UP001301797">
    <property type="component" value="Chromosome"/>
</dbReference>
<dbReference type="HAMAP" id="MF_01027">
    <property type="entry name" value="LeuC_type2"/>
    <property type="match status" value="1"/>
</dbReference>
<dbReference type="SUPFAM" id="SSF53732">
    <property type="entry name" value="Aconitase iron-sulfur domain"/>
    <property type="match status" value="1"/>
</dbReference>
<feature type="binding site" evidence="6">
    <location>
        <position position="345"/>
    </location>
    <ligand>
        <name>[4Fe-4S] cluster</name>
        <dbReference type="ChEBI" id="CHEBI:49883"/>
    </ligand>
</feature>
<comment type="subunit">
    <text evidence="6">Heterodimer of LeuC and LeuD.</text>
</comment>
<comment type="catalytic activity">
    <reaction evidence="6">
        <text>(2R,3S)-3-isopropylmalate = (2S)-2-isopropylmalate</text>
        <dbReference type="Rhea" id="RHEA:32287"/>
        <dbReference type="ChEBI" id="CHEBI:1178"/>
        <dbReference type="ChEBI" id="CHEBI:35121"/>
        <dbReference type="EC" id="4.2.1.33"/>
    </reaction>
</comment>
<dbReference type="GeneID" id="85228625"/>
<feature type="binding site" evidence="6">
    <location>
        <position position="287"/>
    </location>
    <ligand>
        <name>[4Fe-4S] cluster</name>
        <dbReference type="ChEBI" id="CHEBI:49883"/>
    </ligand>
</feature>
<evidence type="ECO:0000259" key="7">
    <source>
        <dbReference type="Pfam" id="PF00330"/>
    </source>
</evidence>
<dbReference type="EC" id="4.2.1.33" evidence="6"/>
<keyword evidence="6" id="KW-0028">Amino-acid biosynthesis</keyword>
<evidence type="ECO:0000313" key="9">
    <source>
        <dbReference type="Proteomes" id="UP001301797"/>
    </source>
</evidence>
<keyword evidence="3 6" id="KW-0408">Iron</keyword>
<dbReference type="RefSeq" id="WP_317136852.1">
    <property type="nucleotide sequence ID" value="NZ_CP043875.1"/>
</dbReference>
<comment type="cofactor">
    <cofactor evidence="6">
        <name>[4Fe-4S] cluster</name>
        <dbReference type="ChEBI" id="CHEBI:49883"/>
    </cofactor>
    <text evidence="6">Binds 1 [4Fe-4S] cluster per subunit.</text>
</comment>
<organism evidence="8 9">
    <name type="scientific">Methanochimaera problematica</name>
    <dbReference type="NCBI Taxonomy" id="2609417"/>
    <lineage>
        <taxon>Archaea</taxon>
        <taxon>Methanobacteriati</taxon>
        <taxon>Methanobacteriota</taxon>
        <taxon>Stenosarchaea group</taxon>
        <taxon>Methanomicrobia</taxon>
        <taxon>Methanomicrobiales</taxon>
        <taxon>Methanomicrobiaceae</taxon>
        <taxon>Methanochimaera</taxon>
    </lineage>
</organism>
<dbReference type="InterPro" id="IPR001030">
    <property type="entry name" value="Acoase/IPM_deHydtase_lsu_aba"/>
</dbReference>
<dbReference type="InterPro" id="IPR050067">
    <property type="entry name" value="IPM_dehydratase_rel_enz"/>
</dbReference>
<evidence type="ECO:0000256" key="3">
    <source>
        <dbReference type="ARBA" id="ARBA00023004"/>
    </source>
</evidence>
<keyword evidence="9" id="KW-1185">Reference proteome</keyword>
<comment type="pathway">
    <text evidence="6">Amino-acid biosynthesis; L-leucine biosynthesis; L-leucine from 3-methyl-2-oxobutanoate: step 2/4.</text>
</comment>
<dbReference type="GO" id="GO:0046872">
    <property type="term" value="F:metal ion binding"/>
    <property type="evidence" value="ECO:0007669"/>
    <property type="project" value="UniProtKB-KW"/>
</dbReference>
<evidence type="ECO:0000313" key="8">
    <source>
        <dbReference type="EMBL" id="WOF15284.1"/>
    </source>
</evidence>
<dbReference type="NCBIfam" id="NF001614">
    <property type="entry name" value="PRK00402.1"/>
    <property type="match status" value="1"/>
</dbReference>
<dbReference type="InterPro" id="IPR006251">
    <property type="entry name" value="Homoacnase/IPMdehydase_lsu"/>
</dbReference>
<dbReference type="Pfam" id="PF00330">
    <property type="entry name" value="Aconitase"/>
    <property type="match status" value="1"/>
</dbReference>
<keyword evidence="6" id="KW-0432">Leucine biosynthesis</keyword>
<dbReference type="AlphaFoldDB" id="A0AA97I346"/>
<protein>
    <recommendedName>
        <fullName evidence="6">3-isopropylmalate dehydratase large subunit</fullName>
        <ecNumber evidence="6">4.2.1.33</ecNumber>
    </recommendedName>
    <alternativeName>
        <fullName evidence="6">Alpha-IPM isomerase</fullName>
        <shortName evidence="6">IPMI</shortName>
    </alternativeName>
    <alternativeName>
        <fullName evidence="6">Isopropylmalate isomerase</fullName>
    </alternativeName>
</protein>
<sequence length="404" mass="42751">MSTLSEIILKGGAGSFVDCKVDRAFAHDGTGIQALVALRGLGDVKPACPEKVSVIYDHIAPANNTTTANLQHELREFSKQAGFCFHDIGDGICHQIMSEGVCLPGEVVVGADSHSCTLGAFGAFATGVGASDMAAIWASGETWFKVPETIEINLDGDFRQFCEPKDLALTYVKKLGMDGATYKALEFTGEGAVNVPMDGRLTLCNMAIETGAKTGLFYPDAVTKEYLAGFGHSIKTAKPEECSYEKTVDIDIGDLEPVLAVPHRVDTVEPVTRYSGTPLDQVFLGTCTNGRYEDLKRFADIVRGRKVSVRTIVVPASRAVLMQALKTGVLSDIIDAGCSIGTPGCGPCLGAHMGVLGEGEVGLSTANRNFKNRMGVGAEYYLCSPSTAAASAVRGEITSPEEFA</sequence>
<gene>
    <name evidence="6" type="primary">leuC</name>
    <name evidence="8" type="ORF">F1737_00610</name>
</gene>
<dbReference type="InterPro" id="IPR011826">
    <property type="entry name" value="HAcnase/IPMdehydase_lsu_prok"/>
</dbReference>
<keyword evidence="5 6" id="KW-0456">Lyase</keyword>
<dbReference type="Gene3D" id="3.30.499.10">
    <property type="entry name" value="Aconitase, domain 3"/>
    <property type="match status" value="2"/>
</dbReference>
<dbReference type="PROSITE" id="PS00450">
    <property type="entry name" value="ACONITASE_1"/>
    <property type="match status" value="1"/>
</dbReference>
<dbReference type="KEGG" id="mefw:F1737_00610"/>
<evidence type="ECO:0000256" key="1">
    <source>
        <dbReference type="ARBA" id="ARBA00022485"/>
    </source>
</evidence>
<evidence type="ECO:0000256" key="4">
    <source>
        <dbReference type="ARBA" id="ARBA00023014"/>
    </source>
</evidence>
<dbReference type="PANTHER" id="PTHR43822:SF2">
    <property type="entry name" value="HOMOACONITASE, MITOCHONDRIAL"/>
    <property type="match status" value="1"/>
</dbReference>
<dbReference type="GO" id="GO:0051539">
    <property type="term" value="F:4 iron, 4 sulfur cluster binding"/>
    <property type="evidence" value="ECO:0007669"/>
    <property type="project" value="UniProtKB-KW"/>
</dbReference>
<dbReference type="PRINTS" id="PR00415">
    <property type="entry name" value="ACONITASE"/>
</dbReference>